<dbReference type="Pfam" id="PF02321">
    <property type="entry name" value="OEP"/>
    <property type="match status" value="2"/>
</dbReference>
<evidence type="ECO:0000256" key="3">
    <source>
        <dbReference type="ARBA" id="ARBA00022448"/>
    </source>
</evidence>
<comment type="subcellular location">
    <subcellularLocation>
        <location evidence="1">Cell outer membrane</location>
    </subcellularLocation>
</comment>
<reference evidence="8" key="1">
    <citation type="submission" date="2012-03" db="EMBL/GenBank/DDBJ databases">
        <title>Functional metagenomics reveals considerable lignocellulase gene clusters in the gut microbiome of a wood-feeding higher termite.</title>
        <authorList>
            <person name="Liu N."/>
        </authorList>
    </citation>
    <scope>NUCLEOTIDE SEQUENCE</scope>
</reference>
<dbReference type="EMBL" id="JQ844276">
    <property type="protein sequence ID" value="AGS54065.1"/>
    <property type="molecule type" value="Genomic_DNA"/>
</dbReference>
<keyword evidence="3" id="KW-0813">Transport</keyword>
<evidence type="ECO:0000313" key="8">
    <source>
        <dbReference type="EMBL" id="AGS54065.1"/>
    </source>
</evidence>
<evidence type="ECO:0000256" key="4">
    <source>
        <dbReference type="ARBA" id="ARBA00022452"/>
    </source>
</evidence>
<dbReference type="GO" id="GO:0009279">
    <property type="term" value="C:cell outer membrane"/>
    <property type="evidence" value="ECO:0007669"/>
    <property type="project" value="UniProtKB-SubCell"/>
</dbReference>
<evidence type="ECO:0000256" key="2">
    <source>
        <dbReference type="ARBA" id="ARBA00007613"/>
    </source>
</evidence>
<proteinExistence type="inferred from homology"/>
<keyword evidence="4" id="KW-1134">Transmembrane beta strand</keyword>
<dbReference type="AlphaFoldDB" id="A0A806KHG2"/>
<keyword evidence="6" id="KW-0472">Membrane</keyword>
<dbReference type="PANTHER" id="PTHR30026">
    <property type="entry name" value="OUTER MEMBRANE PROTEIN TOLC"/>
    <property type="match status" value="1"/>
</dbReference>
<dbReference type="GO" id="GO:0015288">
    <property type="term" value="F:porin activity"/>
    <property type="evidence" value="ECO:0007669"/>
    <property type="project" value="TreeGrafter"/>
</dbReference>
<evidence type="ECO:0000256" key="5">
    <source>
        <dbReference type="ARBA" id="ARBA00022692"/>
    </source>
</evidence>
<name>A0A806KHG2_9BACT</name>
<evidence type="ECO:0000256" key="7">
    <source>
        <dbReference type="ARBA" id="ARBA00023237"/>
    </source>
</evidence>
<dbReference type="PANTHER" id="PTHR30026:SF20">
    <property type="entry name" value="OUTER MEMBRANE PROTEIN TOLC"/>
    <property type="match status" value="1"/>
</dbReference>
<comment type="similarity">
    <text evidence="2">Belongs to the outer membrane factor (OMF) (TC 1.B.17) family.</text>
</comment>
<dbReference type="SUPFAM" id="SSF56954">
    <property type="entry name" value="Outer membrane efflux proteins (OEP)"/>
    <property type="match status" value="1"/>
</dbReference>
<evidence type="ECO:0000256" key="6">
    <source>
        <dbReference type="ARBA" id="ARBA00023136"/>
    </source>
</evidence>
<organism evidence="8">
    <name type="scientific">uncultured bacterium contig00007</name>
    <dbReference type="NCBI Taxonomy" id="1181499"/>
    <lineage>
        <taxon>Bacteria</taxon>
        <taxon>environmental samples</taxon>
    </lineage>
</organism>
<sequence length="437" mass="48403">MHLRRFFAVFMLFLLFSPVLPYASDSELSLDEAVSLAMENNLGLKKNQIDLAASGYSEKFLLAEIFPTINATASAGVSSALFTGGGLEFNDSTIRNSVGLGINFGLNAGIPYSIKNIKLAHQANLLKDEDARKQLSILVTKKFYSLIAEKNNLILLGEILNLAQRQYDRNQISFRNGLIRELVLIQSSVALENARYDLSAASISYSNNLAEFIDMLGIASDEDINLLGVINIVKIDADTEELIKDYLPKRPDIVRGRQEIERLLNAEKQLALQTRAPSINLSVDWSASKFNPFTDNFSGTARLTIPIDPFLPGTARSQAISRAGDSALKAKLDLTMTEDAAKTQIRSLASLLRNSWSSIEIARLSLDVANRSYQMTDQGFRNGTVESLVLEDARNNMANAQQRLLQTELSYFNMILDLSAAINMDWKDLIQTYGASR</sequence>
<keyword evidence="8" id="KW-0675">Receptor</keyword>
<accession>A0A806KHG2</accession>
<dbReference type="GO" id="GO:1990281">
    <property type="term" value="C:efflux pump complex"/>
    <property type="evidence" value="ECO:0007669"/>
    <property type="project" value="TreeGrafter"/>
</dbReference>
<keyword evidence="7" id="KW-0998">Cell outer membrane</keyword>
<protein>
    <submittedName>
        <fullName evidence="8">TonB-dependent receptor</fullName>
    </submittedName>
</protein>
<dbReference type="InterPro" id="IPR051906">
    <property type="entry name" value="TolC-like"/>
</dbReference>
<dbReference type="Gene3D" id="1.20.1600.10">
    <property type="entry name" value="Outer membrane efflux proteins (OEP)"/>
    <property type="match status" value="1"/>
</dbReference>
<keyword evidence="5" id="KW-0812">Transmembrane</keyword>
<dbReference type="InterPro" id="IPR003423">
    <property type="entry name" value="OMP_efflux"/>
</dbReference>
<evidence type="ECO:0000256" key="1">
    <source>
        <dbReference type="ARBA" id="ARBA00004442"/>
    </source>
</evidence>
<dbReference type="GO" id="GO:0015562">
    <property type="term" value="F:efflux transmembrane transporter activity"/>
    <property type="evidence" value="ECO:0007669"/>
    <property type="project" value="InterPro"/>
</dbReference>